<dbReference type="EMBL" id="JAADZU010000019">
    <property type="protein sequence ID" value="NDK89538.1"/>
    <property type="molecule type" value="Genomic_DNA"/>
</dbReference>
<evidence type="ECO:0000256" key="2">
    <source>
        <dbReference type="ARBA" id="ARBA00023015"/>
    </source>
</evidence>
<name>A0A7K3LMX5_9ACTN</name>
<dbReference type="GO" id="GO:0043565">
    <property type="term" value="F:sequence-specific DNA binding"/>
    <property type="evidence" value="ECO:0007669"/>
    <property type="project" value="TreeGrafter"/>
</dbReference>
<evidence type="ECO:0000313" key="8">
    <source>
        <dbReference type="Proteomes" id="UP000466307"/>
    </source>
</evidence>
<dbReference type="GO" id="GO:0003700">
    <property type="term" value="F:DNA-binding transcription factor activity"/>
    <property type="evidence" value="ECO:0007669"/>
    <property type="project" value="InterPro"/>
</dbReference>
<dbReference type="Pfam" id="PF00126">
    <property type="entry name" value="HTH_1"/>
    <property type="match status" value="1"/>
</dbReference>
<evidence type="ECO:0000256" key="1">
    <source>
        <dbReference type="ARBA" id="ARBA00009437"/>
    </source>
</evidence>
<reference evidence="7 8" key="1">
    <citation type="submission" date="2020-01" db="EMBL/GenBank/DDBJ databases">
        <title>Investigation of new actinobacteria for the biodesulphurisation of diesel fuel.</title>
        <authorList>
            <person name="Athi Narayanan S.M."/>
        </authorList>
    </citation>
    <scope>NUCLEOTIDE SEQUENCE [LARGE SCALE GENOMIC DNA]</scope>
    <source>
        <strain evidence="7 8">213E</strain>
    </source>
</reference>
<keyword evidence="4" id="KW-0804">Transcription</keyword>
<feature type="compositionally biased region" description="Polar residues" evidence="5">
    <location>
        <begin position="305"/>
        <end position="317"/>
    </location>
</feature>
<evidence type="ECO:0000313" key="7">
    <source>
        <dbReference type="EMBL" id="NDK89538.1"/>
    </source>
</evidence>
<accession>A0A7K3LMX5</accession>
<dbReference type="Proteomes" id="UP000466307">
    <property type="component" value="Unassembled WGS sequence"/>
</dbReference>
<dbReference type="InterPro" id="IPR000847">
    <property type="entry name" value="LysR_HTH_N"/>
</dbReference>
<proteinExistence type="inferred from homology"/>
<dbReference type="Gene3D" id="1.10.10.10">
    <property type="entry name" value="Winged helix-like DNA-binding domain superfamily/Winged helix DNA-binding domain"/>
    <property type="match status" value="1"/>
</dbReference>
<organism evidence="7 8">
    <name type="scientific">Gordonia desulfuricans</name>
    <dbReference type="NCBI Taxonomy" id="89051"/>
    <lineage>
        <taxon>Bacteria</taxon>
        <taxon>Bacillati</taxon>
        <taxon>Actinomycetota</taxon>
        <taxon>Actinomycetes</taxon>
        <taxon>Mycobacteriales</taxon>
        <taxon>Gordoniaceae</taxon>
        <taxon>Gordonia</taxon>
    </lineage>
</organism>
<dbReference type="RefSeq" id="WP_059035179.1">
    <property type="nucleotide sequence ID" value="NZ_JAADZU010000019.1"/>
</dbReference>
<comment type="caution">
    <text evidence="7">The sequence shown here is derived from an EMBL/GenBank/DDBJ whole genome shotgun (WGS) entry which is preliminary data.</text>
</comment>
<gene>
    <name evidence="7" type="ORF">GYA93_08095</name>
</gene>
<feature type="domain" description="HTH lysR-type" evidence="6">
    <location>
        <begin position="11"/>
        <end position="68"/>
    </location>
</feature>
<dbReference type="Pfam" id="PF03466">
    <property type="entry name" value="LysR_substrate"/>
    <property type="match status" value="1"/>
</dbReference>
<evidence type="ECO:0000256" key="3">
    <source>
        <dbReference type="ARBA" id="ARBA00023125"/>
    </source>
</evidence>
<dbReference type="InterPro" id="IPR058163">
    <property type="entry name" value="LysR-type_TF_proteobact-type"/>
</dbReference>
<dbReference type="SUPFAM" id="SSF46785">
    <property type="entry name" value="Winged helix' DNA-binding domain"/>
    <property type="match status" value="1"/>
</dbReference>
<dbReference type="SUPFAM" id="SSF53850">
    <property type="entry name" value="Periplasmic binding protein-like II"/>
    <property type="match status" value="1"/>
</dbReference>
<keyword evidence="2" id="KW-0805">Transcription regulation</keyword>
<dbReference type="PANTHER" id="PTHR30537">
    <property type="entry name" value="HTH-TYPE TRANSCRIPTIONAL REGULATOR"/>
    <property type="match status" value="1"/>
</dbReference>
<dbReference type="Gene3D" id="3.40.190.290">
    <property type="match status" value="1"/>
</dbReference>
<dbReference type="PANTHER" id="PTHR30537:SF3">
    <property type="entry name" value="TRANSCRIPTIONAL REGULATORY PROTEIN"/>
    <property type="match status" value="1"/>
</dbReference>
<evidence type="ECO:0000256" key="5">
    <source>
        <dbReference type="SAM" id="MobiDB-lite"/>
    </source>
</evidence>
<keyword evidence="3" id="KW-0238">DNA-binding</keyword>
<comment type="similarity">
    <text evidence="1">Belongs to the LysR transcriptional regulatory family.</text>
</comment>
<keyword evidence="8" id="KW-1185">Reference proteome</keyword>
<protein>
    <submittedName>
        <fullName evidence="7">LysR family transcriptional regulator</fullName>
    </submittedName>
</protein>
<dbReference type="InterPro" id="IPR036390">
    <property type="entry name" value="WH_DNA-bd_sf"/>
</dbReference>
<dbReference type="PROSITE" id="PS50931">
    <property type="entry name" value="HTH_LYSR"/>
    <property type="match status" value="1"/>
</dbReference>
<dbReference type="InterPro" id="IPR005119">
    <property type="entry name" value="LysR_subst-bd"/>
</dbReference>
<dbReference type="GO" id="GO:0006351">
    <property type="term" value="P:DNA-templated transcription"/>
    <property type="evidence" value="ECO:0007669"/>
    <property type="project" value="TreeGrafter"/>
</dbReference>
<dbReference type="InterPro" id="IPR036388">
    <property type="entry name" value="WH-like_DNA-bd_sf"/>
</dbReference>
<sequence>MSPDRPLHATVSADDLLILLAVARSGTVTGAASRLGVDHSTVSRHVARMEKRVGRRLFDRSMSGWQLTETGRRLRRIGERIQHDLDEAERAVARDDEDSIRGPVRLLTPDAFGTYLAPRALAPALARHRSLRIELLTSTRHVDLRAGEYDIAVSLEPPPSRAVVATRLCTYSLALFASADYLADHAPITSVDDLRDHPVVYYLDECLDIAPLRVLDDLIPGVCASVQSNSVGAQIQAVLAGHGVGLLPAYATAFHDGLVPVLPAEVDVGGRYWVVVPSAVRRAPHIRAVVDALTSRLAGHLEPTTVCNPAPTTQGSPRTDVLL</sequence>
<feature type="region of interest" description="Disordered" evidence="5">
    <location>
        <begin position="304"/>
        <end position="323"/>
    </location>
</feature>
<evidence type="ECO:0000256" key="4">
    <source>
        <dbReference type="ARBA" id="ARBA00023163"/>
    </source>
</evidence>
<dbReference type="AlphaFoldDB" id="A0A7K3LMX5"/>
<evidence type="ECO:0000259" key="6">
    <source>
        <dbReference type="PROSITE" id="PS50931"/>
    </source>
</evidence>